<name>A0A975SWJ0_9ACTN</name>
<gene>
    <name evidence="2" type="ORF">KRR39_17405</name>
</gene>
<dbReference type="Proteomes" id="UP000683575">
    <property type="component" value="Chromosome"/>
</dbReference>
<evidence type="ECO:0000313" key="2">
    <source>
        <dbReference type="EMBL" id="QWZ07232.1"/>
    </source>
</evidence>
<dbReference type="CDD" id="cd00761">
    <property type="entry name" value="Glyco_tranf_GTA_type"/>
    <property type="match status" value="1"/>
</dbReference>
<protein>
    <submittedName>
        <fullName evidence="2">Glycosyltransferase</fullName>
    </submittedName>
</protein>
<proteinExistence type="predicted"/>
<evidence type="ECO:0000313" key="3">
    <source>
        <dbReference type="Proteomes" id="UP000683575"/>
    </source>
</evidence>
<organism evidence="2 3">
    <name type="scientific">Nocardioides panacis</name>
    <dbReference type="NCBI Taxonomy" id="2849501"/>
    <lineage>
        <taxon>Bacteria</taxon>
        <taxon>Bacillati</taxon>
        <taxon>Actinomycetota</taxon>
        <taxon>Actinomycetes</taxon>
        <taxon>Propionibacteriales</taxon>
        <taxon>Nocardioidaceae</taxon>
        <taxon>Nocardioides</taxon>
    </lineage>
</organism>
<dbReference type="AlphaFoldDB" id="A0A975SWJ0"/>
<evidence type="ECO:0000256" key="1">
    <source>
        <dbReference type="SAM" id="MobiDB-lite"/>
    </source>
</evidence>
<dbReference type="RefSeq" id="WP_216938743.1">
    <property type="nucleotide sequence ID" value="NZ_CP077062.1"/>
</dbReference>
<dbReference type="EMBL" id="CP077062">
    <property type="protein sequence ID" value="QWZ07232.1"/>
    <property type="molecule type" value="Genomic_DNA"/>
</dbReference>
<keyword evidence="3" id="KW-1185">Reference proteome</keyword>
<sequence>MNPRSPSGLDAFLDPAAHVLLVRDPALGPGEVAALGRFTARADQRSLTSPMTDELGAVLEQVDAVVVVVRDRVALRRAVAAAQGLPRAERVACVLLELVGQPPTLVPSRTWPRLTSLAVDTADGGARVHASFAAPVPAGQVLAELARRTSPAHLMAPGWPVLGARLDQPHHWPPGDALAIVGSEAALRDPAPDDTADVLLLDTPPDGTAEAPHPVTGRVQVTRVPTGTLSLGPLDDVVLNPVGFSRRPTVPAAHLRPLAGGRHLLQVRAPGATDVVVDSRAGLGDGHVEQLRPYTGVHVDWDGGDGPVSYARVVAGLAMAGVPLTADPVPAWARALLVPALVAELDRDADLTDDLAREVRSIRLRRAALAGHGAGAWRRGTADTVDVRPEPATRVSVLLTTRRPDMLEHALRQVGRQRGADLELQLTTHGFDADPALLAAFAERSGVPVTAVGAPTDRSFGNVLDDAARRASGDVLLKMDDDDWYGPDFVTDLLLARGYSGADLVGCPPEFLFVEPLWVTVRRRDVTERYTSVVAGGTMMVSREAYAAVGGFRDTRKYVDANLFRALRAAGGTIYRTHGLNYLLRRQSAGHTWEPGLGYFVSRGRSRQQWRGFRPSPLLEHEPTDRPARTPHEEPPG</sequence>
<dbReference type="KEGG" id="nps:KRR39_17405"/>
<accession>A0A975SWJ0</accession>
<feature type="region of interest" description="Disordered" evidence="1">
    <location>
        <begin position="612"/>
        <end position="637"/>
    </location>
</feature>
<reference evidence="2" key="1">
    <citation type="submission" date="2021-06" db="EMBL/GenBank/DDBJ databases">
        <title>Complete genome sequence of Nocardioides sp. G188.</title>
        <authorList>
            <person name="Im W.-T."/>
        </authorList>
    </citation>
    <scope>NUCLEOTIDE SEQUENCE</scope>
    <source>
        <strain evidence="2">G188</strain>
    </source>
</reference>
<feature type="compositionally biased region" description="Basic and acidic residues" evidence="1">
    <location>
        <begin position="619"/>
        <end position="637"/>
    </location>
</feature>